<keyword evidence="1" id="KW-0808">Transferase</keyword>
<dbReference type="PANTHER" id="PTHR45753">
    <property type="entry name" value="ORNITHINE CARBAMOYLTRANSFERASE, MITOCHONDRIAL"/>
    <property type="match status" value="1"/>
</dbReference>
<dbReference type="InterPro" id="IPR006131">
    <property type="entry name" value="Asp_carbamoyltransf_Asp/Orn-bd"/>
</dbReference>
<accession>A0A383ANC5</accession>
<dbReference type="EMBL" id="UINC01193443">
    <property type="protein sequence ID" value="SVE09060.1"/>
    <property type="molecule type" value="Genomic_DNA"/>
</dbReference>
<evidence type="ECO:0000259" key="2">
    <source>
        <dbReference type="Pfam" id="PF00185"/>
    </source>
</evidence>
<reference evidence="4" key="1">
    <citation type="submission" date="2018-05" db="EMBL/GenBank/DDBJ databases">
        <authorList>
            <person name="Lanie J.A."/>
            <person name="Ng W.-L."/>
            <person name="Kazmierczak K.M."/>
            <person name="Andrzejewski T.M."/>
            <person name="Davidsen T.M."/>
            <person name="Wayne K.J."/>
            <person name="Tettelin H."/>
            <person name="Glass J.I."/>
            <person name="Rusch D."/>
            <person name="Podicherti R."/>
            <person name="Tsui H.-C.T."/>
            <person name="Winkler M.E."/>
        </authorList>
    </citation>
    <scope>NUCLEOTIDE SEQUENCE</scope>
</reference>
<dbReference type="GO" id="GO:0016743">
    <property type="term" value="F:carboxyl- or carbamoyltransferase activity"/>
    <property type="evidence" value="ECO:0007669"/>
    <property type="project" value="InterPro"/>
</dbReference>
<evidence type="ECO:0000256" key="1">
    <source>
        <dbReference type="ARBA" id="ARBA00022679"/>
    </source>
</evidence>
<dbReference type="Pfam" id="PF00185">
    <property type="entry name" value="OTCace"/>
    <property type="match status" value="1"/>
</dbReference>
<dbReference type="Gene3D" id="3.40.50.1370">
    <property type="entry name" value="Aspartate/ornithine carbamoyltransferase"/>
    <property type="match status" value="2"/>
</dbReference>
<name>A0A383ANC5_9ZZZZ</name>
<dbReference type="SUPFAM" id="SSF53671">
    <property type="entry name" value="Aspartate/ornithine carbamoyltransferase"/>
    <property type="match status" value="1"/>
</dbReference>
<evidence type="ECO:0000313" key="3">
    <source>
        <dbReference type="EMBL" id="SVD75005.1"/>
    </source>
</evidence>
<sequence>KNYFENFGITDKTLKLAKPDAIVMHPGPVNRGIEVDSSVADGPQSVILKQVTNGIAVRMAAMEVLAGAL</sequence>
<feature type="non-terminal residue" evidence="4">
    <location>
        <position position="1"/>
    </location>
</feature>
<dbReference type="PANTHER" id="PTHR45753:SF6">
    <property type="entry name" value="ASPARTATE CARBAMOYLTRANSFERASE"/>
    <property type="match status" value="1"/>
</dbReference>
<protein>
    <recommendedName>
        <fullName evidence="2">Aspartate/ornithine carbamoyltransferase Asp/Orn-binding domain-containing protein</fullName>
    </recommendedName>
</protein>
<dbReference type="UniPathway" id="UPA00070">
    <property type="reaction ID" value="UER00116"/>
</dbReference>
<dbReference type="GO" id="GO:0005829">
    <property type="term" value="C:cytosol"/>
    <property type="evidence" value="ECO:0007669"/>
    <property type="project" value="TreeGrafter"/>
</dbReference>
<gene>
    <name evidence="3" type="ORF">METZ01_LOCUS427859</name>
    <name evidence="4" type="ORF">METZ01_LOCUS461914</name>
</gene>
<dbReference type="EMBL" id="UINC01170787">
    <property type="protein sequence ID" value="SVD75005.1"/>
    <property type="molecule type" value="Genomic_DNA"/>
</dbReference>
<dbReference type="InterPro" id="IPR006130">
    <property type="entry name" value="Asp/Orn_carbamoylTrfase"/>
</dbReference>
<proteinExistence type="predicted"/>
<dbReference type="InterPro" id="IPR036901">
    <property type="entry name" value="Asp/Orn_carbamoylTrfase_sf"/>
</dbReference>
<dbReference type="GO" id="GO:0016597">
    <property type="term" value="F:amino acid binding"/>
    <property type="evidence" value="ECO:0007669"/>
    <property type="project" value="InterPro"/>
</dbReference>
<organism evidence="4">
    <name type="scientific">marine metagenome</name>
    <dbReference type="NCBI Taxonomy" id="408172"/>
    <lineage>
        <taxon>unclassified sequences</taxon>
        <taxon>metagenomes</taxon>
        <taxon>ecological metagenomes</taxon>
    </lineage>
</organism>
<dbReference type="AlphaFoldDB" id="A0A383ANC5"/>
<dbReference type="GO" id="GO:0044205">
    <property type="term" value="P:'de novo' UMP biosynthetic process"/>
    <property type="evidence" value="ECO:0007669"/>
    <property type="project" value="UniProtKB-UniPathway"/>
</dbReference>
<dbReference type="GO" id="GO:0006520">
    <property type="term" value="P:amino acid metabolic process"/>
    <property type="evidence" value="ECO:0007669"/>
    <property type="project" value="InterPro"/>
</dbReference>
<dbReference type="PRINTS" id="PR00100">
    <property type="entry name" value="AOTCASE"/>
</dbReference>
<feature type="domain" description="Aspartate/ornithine carbamoyltransferase Asp/Orn-binding" evidence="2">
    <location>
        <begin position="3"/>
        <end position="64"/>
    </location>
</feature>
<evidence type="ECO:0000313" key="4">
    <source>
        <dbReference type="EMBL" id="SVE09060.1"/>
    </source>
</evidence>